<evidence type="ECO:0000256" key="6">
    <source>
        <dbReference type="ARBA" id="ARBA00023186"/>
    </source>
</evidence>
<evidence type="ECO:0000256" key="2">
    <source>
        <dbReference type="ARBA" id="ARBA00022475"/>
    </source>
</evidence>
<keyword evidence="2" id="KW-1003">Cell membrane</keyword>
<evidence type="ECO:0000313" key="11">
    <source>
        <dbReference type="EMBL" id="EGW23835.1"/>
    </source>
</evidence>
<evidence type="ECO:0000256" key="9">
    <source>
        <dbReference type="SAM" id="Phobius"/>
    </source>
</evidence>
<reference evidence="11 12" key="1">
    <citation type="submission" date="2011-06" db="EMBL/GenBank/DDBJ databases">
        <title>Genomic sequence of Methylobacter tundripaludum SV96.</title>
        <authorList>
            <consortium name="US DOE Joint Genome Institute"/>
            <person name="Lucas S."/>
            <person name="Han J."/>
            <person name="Lapidus A."/>
            <person name="Cheng J.-F."/>
            <person name="Goodwin L."/>
            <person name="Pitluck S."/>
            <person name="Held B."/>
            <person name="Detter J.C."/>
            <person name="Han C."/>
            <person name="Tapia R."/>
            <person name="Land M."/>
            <person name="Hauser L."/>
            <person name="Kyrpides N."/>
            <person name="Ivanova N."/>
            <person name="Ovchinnikova G."/>
            <person name="Pagani I."/>
            <person name="Klotz M.G."/>
            <person name="Dispirito A.A."/>
            <person name="Murrell J.C."/>
            <person name="Dunfield P."/>
            <person name="Kalyuzhnaya M.G."/>
            <person name="Svenning M."/>
            <person name="Trotsenko Y.A."/>
            <person name="Stein L.Y."/>
            <person name="Woyke T."/>
        </authorList>
    </citation>
    <scope>NUCLEOTIDE SEQUENCE [LARGE SCALE GENOMIC DNA]</scope>
    <source>
        <strain evidence="12">ATCC BAA-1195 / DSM 17260 / SV96</strain>
    </source>
</reference>
<dbReference type="eggNOG" id="COG2976">
    <property type="taxonomic scope" value="Bacteria"/>
</dbReference>
<protein>
    <recommendedName>
        <fullName evidence="8">Ancillary SecYEG translocon subunit</fullName>
    </recommendedName>
</protein>
<dbReference type="PIRSF" id="PIRSF006170">
    <property type="entry name" value="YfgM"/>
    <property type="match status" value="1"/>
</dbReference>
<dbReference type="RefSeq" id="WP_006892155.1">
    <property type="nucleotide sequence ID" value="NZ_JH109152.1"/>
</dbReference>
<feature type="domain" description="Ancillary SecYEG translocon subunit/Cell division coordinator CpoB TPR" evidence="10">
    <location>
        <begin position="13"/>
        <end position="204"/>
    </location>
</feature>
<dbReference type="PANTHER" id="PTHR38035">
    <property type="entry name" value="UPF0070 PROTEIN YFGM"/>
    <property type="match status" value="1"/>
</dbReference>
<dbReference type="STRING" id="697282.Mettu_2700"/>
<evidence type="ECO:0000256" key="1">
    <source>
        <dbReference type="ARBA" id="ARBA00004401"/>
    </source>
</evidence>
<accession>G3IS67</accession>
<dbReference type="Pfam" id="PF09976">
    <property type="entry name" value="TPR_21"/>
    <property type="match status" value="1"/>
</dbReference>
<dbReference type="InterPro" id="IPR018704">
    <property type="entry name" value="SecYEG/CpoB_TPR"/>
</dbReference>
<keyword evidence="3 9" id="KW-0812">Transmembrane</keyword>
<evidence type="ECO:0000256" key="8">
    <source>
        <dbReference type="ARBA" id="ARBA00024235"/>
    </source>
</evidence>
<keyword evidence="4 9" id="KW-1133">Transmembrane helix</keyword>
<evidence type="ECO:0000256" key="3">
    <source>
        <dbReference type="ARBA" id="ARBA00022692"/>
    </source>
</evidence>
<sequence length="213" mass="23955">MYDSEEEQVEALKRWWKENSTATIVGLVMGIVIILGWNYWQDHKKAQSAQASATYDQLLKALDENKNDSVDKLAQRMQEQFKGTEYAAFSGLFQAKLKSQQGDFAAAKQILKTIAAEPNKQLSNIAKIRLVRLMLATGEYEQGLQVINEVDAKAAASYSANYDELVGDLYVALDRLDEARTSYQNALRNGQPSPLLQFKIDDLAAQEKLETQK</sequence>
<dbReference type="AlphaFoldDB" id="G3IS67"/>
<dbReference type="HOGENOM" id="CLU_084785_1_0_6"/>
<evidence type="ECO:0000259" key="10">
    <source>
        <dbReference type="Pfam" id="PF09976"/>
    </source>
</evidence>
<keyword evidence="5 9" id="KW-0472">Membrane</keyword>
<keyword evidence="12" id="KW-1185">Reference proteome</keyword>
<dbReference type="GO" id="GO:0005886">
    <property type="term" value="C:plasma membrane"/>
    <property type="evidence" value="ECO:0007669"/>
    <property type="project" value="UniProtKB-SubCell"/>
</dbReference>
<name>G3IS67_METTV</name>
<comment type="similarity">
    <text evidence="7">Belongs to the YfgM family.</text>
</comment>
<feature type="transmembrane region" description="Helical" evidence="9">
    <location>
        <begin position="20"/>
        <end position="40"/>
    </location>
</feature>
<dbReference type="InterPro" id="IPR011990">
    <property type="entry name" value="TPR-like_helical_dom_sf"/>
</dbReference>
<dbReference type="PANTHER" id="PTHR38035:SF1">
    <property type="entry name" value="ANCILLARY SECYEG TRANSLOCON SUBUNIT"/>
    <property type="match status" value="1"/>
</dbReference>
<evidence type="ECO:0000256" key="4">
    <source>
        <dbReference type="ARBA" id="ARBA00022989"/>
    </source>
</evidence>
<keyword evidence="6" id="KW-0143">Chaperone</keyword>
<evidence type="ECO:0000313" key="12">
    <source>
        <dbReference type="Proteomes" id="UP000004664"/>
    </source>
</evidence>
<dbReference type="EMBL" id="JH109152">
    <property type="protein sequence ID" value="EGW23835.1"/>
    <property type="molecule type" value="Genomic_DNA"/>
</dbReference>
<dbReference type="Gene3D" id="1.25.40.10">
    <property type="entry name" value="Tetratricopeptide repeat domain"/>
    <property type="match status" value="1"/>
</dbReference>
<dbReference type="GO" id="GO:0044877">
    <property type="term" value="F:protein-containing complex binding"/>
    <property type="evidence" value="ECO:0007669"/>
    <property type="project" value="InterPro"/>
</dbReference>
<dbReference type="InterPro" id="IPR026039">
    <property type="entry name" value="YfgM"/>
</dbReference>
<organism evidence="11 12">
    <name type="scientific">Methylobacter tundripaludum (strain ATCC BAA-1195 / DSM 17260 / SV96)</name>
    <dbReference type="NCBI Taxonomy" id="697282"/>
    <lineage>
        <taxon>Bacteria</taxon>
        <taxon>Pseudomonadati</taxon>
        <taxon>Pseudomonadota</taxon>
        <taxon>Gammaproteobacteria</taxon>
        <taxon>Methylococcales</taxon>
        <taxon>Methylococcaceae</taxon>
        <taxon>Methylobacter</taxon>
    </lineage>
</organism>
<evidence type="ECO:0000256" key="5">
    <source>
        <dbReference type="ARBA" id="ARBA00023136"/>
    </source>
</evidence>
<comment type="subcellular location">
    <subcellularLocation>
        <location evidence="1">Cell membrane</location>
        <topology evidence="1">Single-pass type II membrane protein</topology>
    </subcellularLocation>
</comment>
<dbReference type="Proteomes" id="UP000004664">
    <property type="component" value="Unassembled WGS sequence"/>
</dbReference>
<evidence type="ECO:0000256" key="7">
    <source>
        <dbReference type="ARBA" id="ARBA00024197"/>
    </source>
</evidence>
<gene>
    <name evidence="11" type="ORF">Mettu_2700</name>
</gene>
<proteinExistence type="inferred from homology"/>